<evidence type="ECO:0000313" key="7">
    <source>
        <dbReference type="EMBL" id="BCN32252.1"/>
    </source>
</evidence>
<organism evidence="7 8">
    <name type="scientific">Anaeromicropila herbilytica</name>
    <dbReference type="NCBI Taxonomy" id="2785025"/>
    <lineage>
        <taxon>Bacteria</taxon>
        <taxon>Bacillati</taxon>
        <taxon>Bacillota</taxon>
        <taxon>Clostridia</taxon>
        <taxon>Lachnospirales</taxon>
        <taxon>Lachnospiraceae</taxon>
        <taxon>Anaeromicropila</taxon>
    </lineage>
</organism>
<reference evidence="7 8" key="1">
    <citation type="submission" date="2020-11" db="EMBL/GenBank/DDBJ databases">
        <title>Draft genome sequencing of a Lachnospiraceae strain isolated from anoxic soil subjected to BSD treatment.</title>
        <authorList>
            <person name="Uek A."/>
            <person name="Tonouchi A."/>
        </authorList>
    </citation>
    <scope>NUCLEOTIDE SEQUENCE [LARGE SCALE GENOMIC DNA]</scope>
    <source>
        <strain evidence="7 8">TB5</strain>
    </source>
</reference>
<dbReference type="EMBL" id="AP024169">
    <property type="protein sequence ID" value="BCN32252.1"/>
    <property type="molecule type" value="Genomic_DNA"/>
</dbReference>
<evidence type="ECO:0000256" key="4">
    <source>
        <dbReference type="ARBA" id="ARBA00022989"/>
    </source>
</evidence>
<protein>
    <submittedName>
        <fullName evidence="7">ABC transporter permease</fullName>
    </submittedName>
</protein>
<evidence type="ECO:0000256" key="2">
    <source>
        <dbReference type="ARBA" id="ARBA00022475"/>
    </source>
</evidence>
<feature type="transmembrane region" description="Helical" evidence="6">
    <location>
        <begin position="220"/>
        <end position="236"/>
    </location>
</feature>
<dbReference type="Proteomes" id="UP000595897">
    <property type="component" value="Chromosome"/>
</dbReference>
<dbReference type="CDD" id="cd06580">
    <property type="entry name" value="TM_PBP1_transp_TpRbsC_like"/>
    <property type="match status" value="1"/>
</dbReference>
<dbReference type="InterPro" id="IPR001851">
    <property type="entry name" value="ABC_transp_permease"/>
</dbReference>
<dbReference type="PANTHER" id="PTHR43370">
    <property type="entry name" value="SUGAR ABC TRANSPORTER INTEGRAL MEMBRANE PROTEIN-RELATED"/>
    <property type="match status" value="1"/>
</dbReference>
<dbReference type="GO" id="GO:0022857">
    <property type="term" value="F:transmembrane transporter activity"/>
    <property type="evidence" value="ECO:0007669"/>
    <property type="project" value="InterPro"/>
</dbReference>
<feature type="transmembrane region" description="Helical" evidence="6">
    <location>
        <begin position="243"/>
        <end position="265"/>
    </location>
</feature>
<keyword evidence="2" id="KW-1003">Cell membrane</keyword>
<evidence type="ECO:0000313" key="8">
    <source>
        <dbReference type="Proteomes" id="UP000595897"/>
    </source>
</evidence>
<feature type="transmembrane region" description="Helical" evidence="6">
    <location>
        <begin position="271"/>
        <end position="289"/>
    </location>
</feature>
<dbReference type="RefSeq" id="WP_271713310.1">
    <property type="nucleotide sequence ID" value="NZ_AP024169.1"/>
</dbReference>
<evidence type="ECO:0000256" key="3">
    <source>
        <dbReference type="ARBA" id="ARBA00022692"/>
    </source>
</evidence>
<sequence length="306" mass="31965">MLTKLFLLIGITLMYSTPLIFGGLGGVISERSGVINIGIEGMMTIGAFVGACVGYYTENPWLGLLAAGAAGGLIALLHAVASITFKADQTISGIAINLLGSGVSLFLCRLFFEGATMSKPVPHKLPKIFGSHVSNNLLKNINVDVTVVLALVCAILLWFVLYKTKWGLRIRSVGEHPAAADTLGINVTLTRYVCVILSGVFAGVGGASMTLAIISNFTPTAISGQGFIALAAVIFGKWSPHGVYGACILFGFAQALTVLLGGGNFVVPSEILSMLPYILTIVILILFVGKSSAPKADGVPYEKGSR</sequence>
<dbReference type="Pfam" id="PF02653">
    <property type="entry name" value="BPD_transp_2"/>
    <property type="match status" value="1"/>
</dbReference>
<dbReference type="GO" id="GO:0005886">
    <property type="term" value="C:plasma membrane"/>
    <property type="evidence" value="ECO:0007669"/>
    <property type="project" value="UniProtKB-SubCell"/>
</dbReference>
<feature type="transmembrane region" description="Helical" evidence="6">
    <location>
        <begin position="141"/>
        <end position="162"/>
    </location>
</feature>
<gene>
    <name evidence="7" type="ORF">bsdtb5_35470</name>
</gene>
<proteinExistence type="predicted"/>
<feature type="transmembrane region" description="Helical" evidence="6">
    <location>
        <begin position="34"/>
        <end position="56"/>
    </location>
</feature>
<evidence type="ECO:0000256" key="5">
    <source>
        <dbReference type="ARBA" id="ARBA00023136"/>
    </source>
</evidence>
<feature type="transmembrane region" description="Helical" evidence="6">
    <location>
        <begin position="62"/>
        <end position="81"/>
    </location>
</feature>
<keyword evidence="4 6" id="KW-1133">Transmembrane helix</keyword>
<dbReference type="AlphaFoldDB" id="A0A7R7EPS6"/>
<comment type="subcellular location">
    <subcellularLocation>
        <location evidence="1">Cell membrane</location>
        <topology evidence="1">Multi-pass membrane protein</topology>
    </subcellularLocation>
</comment>
<evidence type="ECO:0000256" key="1">
    <source>
        <dbReference type="ARBA" id="ARBA00004651"/>
    </source>
</evidence>
<evidence type="ECO:0000256" key="6">
    <source>
        <dbReference type="SAM" id="Phobius"/>
    </source>
</evidence>
<dbReference type="PANTHER" id="PTHR43370:SF1">
    <property type="entry name" value="GUANOSINE ABC TRANSPORTER PERMEASE PROTEIN NUPQ"/>
    <property type="match status" value="1"/>
</dbReference>
<keyword evidence="8" id="KW-1185">Reference proteome</keyword>
<accession>A0A7R7EPS6</accession>
<name>A0A7R7EPS6_9FIRM</name>
<feature type="transmembrane region" description="Helical" evidence="6">
    <location>
        <begin position="192"/>
        <end position="214"/>
    </location>
</feature>
<feature type="transmembrane region" description="Helical" evidence="6">
    <location>
        <begin position="93"/>
        <end position="112"/>
    </location>
</feature>
<dbReference type="KEGG" id="ahb:bsdtb5_35470"/>
<keyword evidence="3 6" id="KW-0812">Transmembrane</keyword>
<feature type="transmembrane region" description="Helical" evidence="6">
    <location>
        <begin position="6"/>
        <end position="27"/>
    </location>
</feature>
<keyword evidence="5 6" id="KW-0472">Membrane</keyword>